<dbReference type="OrthoDB" id="9896437at2"/>
<name>A0A1S1PGB9_9ACTN</name>
<accession>A0A1S1PGB9</accession>
<dbReference type="AlphaFoldDB" id="A0A1S1PGB9"/>
<organism evidence="1 2">
    <name type="scientific">Parafrankia soli</name>
    <dbReference type="NCBI Taxonomy" id="2599596"/>
    <lineage>
        <taxon>Bacteria</taxon>
        <taxon>Bacillati</taxon>
        <taxon>Actinomycetota</taxon>
        <taxon>Actinomycetes</taxon>
        <taxon>Frankiales</taxon>
        <taxon>Frankiaceae</taxon>
        <taxon>Parafrankia</taxon>
    </lineage>
</organism>
<comment type="caution">
    <text evidence="1">The sequence shown here is derived from an EMBL/GenBank/DDBJ whole genome shotgun (WGS) entry which is preliminary data.</text>
</comment>
<dbReference type="Proteomes" id="UP000179769">
    <property type="component" value="Unassembled WGS sequence"/>
</dbReference>
<evidence type="ECO:0000313" key="2">
    <source>
        <dbReference type="Proteomes" id="UP000179769"/>
    </source>
</evidence>
<keyword evidence="2" id="KW-1185">Reference proteome</keyword>
<protein>
    <submittedName>
        <fullName evidence="1">Uncharacterized protein</fullName>
    </submittedName>
</protein>
<evidence type="ECO:0000313" key="1">
    <source>
        <dbReference type="EMBL" id="OHV20251.1"/>
    </source>
</evidence>
<reference evidence="2" key="1">
    <citation type="submission" date="2016-07" db="EMBL/GenBank/DDBJ databases">
        <title>Frankia sp. NRRL B-16219 Genome sequencing.</title>
        <authorList>
            <person name="Ghodhbane-Gtari F."/>
            <person name="Swanson E."/>
            <person name="Gueddou A."/>
            <person name="Louati M."/>
            <person name="Nouioui I."/>
            <person name="Hezbri K."/>
            <person name="Abebe-Akele F."/>
            <person name="Simpson S."/>
            <person name="Morris K."/>
            <person name="Thomas K."/>
            <person name="Gtari M."/>
            <person name="Tisa L.S."/>
        </authorList>
    </citation>
    <scope>NUCLEOTIDE SEQUENCE [LARGE SCALE GENOMIC DNA]</scope>
    <source>
        <strain evidence="2">NRRL B-16219</strain>
    </source>
</reference>
<dbReference type="EMBL" id="MAXA01000268">
    <property type="protein sequence ID" value="OHV20251.1"/>
    <property type="molecule type" value="Genomic_DNA"/>
</dbReference>
<sequence>MTADTWCVRMWVHSIPFWYPVSIRRLFGKVLRMEQDESVGPEMGSVVPGQREVVSVTADVADLSETSTDGLSLGPVANPNRLRLGVSRSL</sequence>
<gene>
    <name evidence="1" type="ORF">BBK14_08410</name>
</gene>
<proteinExistence type="predicted"/>